<dbReference type="GO" id="GO:0032259">
    <property type="term" value="P:methylation"/>
    <property type="evidence" value="ECO:0007669"/>
    <property type="project" value="UniProtKB-KW"/>
</dbReference>
<dbReference type="Proteomes" id="UP000068210">
    <property type="component" value="Chromosome"/>
</dbReference>
<accession>A0A0C4WPY3</accession>
<reference evidence="1 2" key="1">
    <citation type="journal article" date="2015" name="PLoS ONE">
        <title>Azotobacter Genomes: The Genome of Azotobacter chroococcum NCIMB 8003 (ATCC 4412).</title>
        <authorList>
            <person name="Robson R.L."/>
            <person name="Jones R."/>
            <person name="Robson R.M."/>
            <person name="Schwartz A."/>
            <person name="Richardson T.H."/>
        </authorList>
    </citation>
    <scope>NUCLEOTIDE SEQUENCE [LARGE SCALE GENOMIC DNA]</scope>
    <source>
        <strain evidence="1 2">NCIMB 8003</strain>
    </source>
</reference>
<evidence type="ECO:0000313" key="2">
    <source>
        <dbReference type="Proteomes" id="UP000068210"/>
    </source>
</evidence>
<dbReference type="KEGG" id="acx:Achr_32510"/>
<keyword evidence="2" id="KW-1185">Reference proteome</keyword>
<dbReference type="RefSeq" id="WP_144411573.1">
    <property type="nucleotide sequence ID" value="NZ_CP010415.1"/>
</dbReference>
<name>A0A0C4WPY3_9GAMM</name>
<dbReference type="EMBL" id="CP010415">
    <property type="protein sequence ID" value="AJE22659.1"/>
    <property type="molecule type" value="Genomic_DNA"/>
</dbReference>
<dbReference type="InterPro" id="IPR029063">
    <property type="entry name" value="SAM-dependent_MTases_sf"/>
</dbReference>
<dbReference type="STRING" id="1328314.Achr_32510"/>
<dbReference type="GO" id="GO:0008168">
    <property type="term" value="F:methyltransferase activity"/>
    <property type="evidence" value="ECO:0007669"/>
    <property type="project" value="UniProtKB-KW"/>
</dbReference>
<evidence type="ECO:0000313" key="1">
    <source>
        <dbReference type="EMBL" id="AJE22659.1"/>
    </source>
</evidence>
<dbReference type="AlphaFoldDB" id="A0A0C4WPY3"/>
<dbReference type="SUPFAM" id="SSF53335">
    <property type="entry name" value="S-adenosyl-L-methionine-dependent methyltransferases"/>
    <property type="match status" value="1"/>
</dbReference>
<keyword evidence="1" id="KW-0489">Methyltransferase</keyword>
<dbReference type="Gene3D" id="3.40.50.150">
    <property type="entry name" value="Vaccinia Virus protein VP39"/>
    <property type="match status" value="1"/>
</dbReference>
<dbReference type="HOGENOM" id="CLU_064473_0_0_6"/>
<sequence>MEKSIELIQKTKAWEAIHYIVNLMREKKKTLSNDEWITYIHETVRKSHLQAFCLLCPFTKRSFEKPRGYSGDAVMMDYIYGHHETIKGLELDLIAEEIFRFTTNTSAPRAVRFRRRLLARYIDETCKAHQKNTRILSVACGHLREIDLSNEVISANFDRFIAIDQDQESLKVVEDCYGIFGVDTLLAPIKDLITGRAQLEKSSFDFVYSAGLYDYLASPVAEKLTLQLFDCVAPRGKLLIANFLPEVPDVGYMESLMDWWLIYRNQEEMDGLIKKIPNERIAYKKTFTDPDENIAFLEIGKI</sequence>
<organism evidence="1 2">
    <name type="scientific">Azotobacter chroococcum NCIMB 8003</name>
    <dbReference type="NCBI Taxonomy" id="1328314"/>
    <lineage>
        <taxon>Bacteria</taxon>
        <taxon>Pseudomonadati</taxon>
        <taxon>Pseudomonadota</taxon>
        <taxon>Gammaproteobacteria</taxon>
        <taxon>Pseudomonadales</taxon>
        <taxon>Pseudomonadaceae</taxon>
        <taxon>Azotobacter</taxon>
    </lineage>
</organism>
<proteinExistence type="predicted"/>
<protein>
    <submittedName>
        <fullName evidence="1">Methyltransferase type 12 domain protein</fullName>
    </submittedName>
</protein>
<keyword evidence="1" id="KW-0808">Transferase</keyword>
<gene>
    <name evidence="1" type="ORF">Achr_32510</name>
</gene>